<gene>
    <name evidence="2" type="ORF">NT26_1639</name>
</gene>
<dbReference type="AlphaFoldDB" id="L0NE25"/>
<dbReference type="RefSeq" id="WP_052638254.1">
    <property type="nucleotide sequence ID" value="NZ_FO082820.1"/>
</dbReference>
<dbReference type="Proteomes" id="UP000010792">
    <property type="component" value="Chromosome"/>
</dbReference>
<dbReference type="EMBL" id="FO082820">
    <property type="protein sequence ID" value="CCF19363.1"/>
    <property type="molecule type" value="Genomic_DNA"/>
</dbReference>
<dbReference type="InterPro" id="IPR016786">
    <property type="entry name" value="YdeI_bac"/>
</dbReference>
<protein>
    <recommendedName>
        <fullName evidence="1">YdhG-like domain-containing protein</fullName>
    </recommendedName>
</protein>
<dbReference type="KEGG" id="rht:NT26_1639"/>
<feature type="domain" description="YdhG-like" evidence="1">
    <location>
        <begin position="18"/>
        <end position="115"/>
    </location>
</feature>
<accession>L0NE25</accession>
<dbReference type="PIRSF" id="PIRSF021308">
    <property type="entry name" value="UCP021308"/>
    <property type="match status" value="1"/>
</dbReference>
<dbReference type="Pfam" id="PF08818">
    <property type="entry name" value="DUF1801"/>
    <property type="match status" value="1"/>
</dbReference>
<evidence type="ECO:0000313" key="3">
    <source>
        <dbReference type="Proteomes" id="UP000010792"/>
    </source>
</evidence>
<dbReference type="Pfam" id="PF13376">
    <property type="entry name" value="OmdA"/>
    <property type="match status" value="1"/>
</dbReference>
<keyword evidence="3" id="KW-1185">Reference proteome</keyword>
<organism evidence="2 3">
    <name type="scientific">Pseudorhizobium banfieldiae</name>
    <dbReference type="NCBI Taxonomy" id="1125847"/>
    <lineage>
        <taxon>Bacteria</taxon>
        <taxon>Pseudomonadati</taxon>
        <taxon>Pseudomonadota</taxon>
        <taxon>Alphaproteobacteria</taxon>
        <taxon>Hyphomicrobiales</taxon>
        <taxon>Rhizobiaceae</taxon>
        <taxon>Rhizobium/Agrobacterium group</taxon>
        <taxon>Pseudorhizobium</taxon>
    </lineage>
</organism>
<evidence type="ECO:0000259" key="1">
    <source>
        <dbReference type="Pfam" id="PF08818"/>
    </source>
</evidence>
<evidence type="ECO:0000313" key="2">
    <source>
        <dbReference type="EMBL" id="CCF19363.1"/>
    </source>
</evidence>
<dbReference type="OrthoDB" id="214150at2"/>
<dbReference type="STRING" id="1125847.NT26_1639"/>
<dbReference type="InterPro" id="IPR014922">
    <property type="entry name" value="YdhG-like"/>
</dbReference>
<reference evidence="2 3" key="1">
    <citation type="journal article" date="2013" name="Genome Biol. Evol.">
        <title>Life in an arsenic-containing gold mine: genome and physiology of the autotrophic arsenite-oxidizing bacterium rhizobium sp. NT-26.</title>
        <authorList>
            <person name="Andres J."/>
            <person name="Arsene-Ploetze F."/>
            <person name="Barbe V."/>
            <person name="Brochier-Armanet C."/>
            <person name="Cleiss-Arnold J."/>
            <person name="Coppee J.Y."/>
            <person name="Dillies M.A."/>
            <person name="Geist"/>
            <person name="L"/>
            <person name="Joublin A."/>
            <person name="Koechler S."/>
            <person name="Lassalle F."/>
            <person name="Marchal M."/>
            <person name="Medigue C."/>
            <person name="Muller D."/>
            <person name="Nesme X."/>
            <person name="Plewniak F."/>
            <person name="Proux C."/>
            <person name="Ramirez-Bahena M.H."/>
            <person name="Schenowitz C."/>
            <person name="Sismeiro O."/>
            <person name="Vallenet D."/>
            <person name="Santini J.M."/>
            <person name="Bertin P.N."/>
        </authorList>
    </citation>
    <scope>NUCLEOTIDE SEQUENCE [LARGE SCALE GENOMIC DNA]</scope>
    <source>
        <strain evidence="2 3">NT-26</strain>
    </source>
</reference>
<name>L0NE25_9HYPH</name>
<proteinExistence type="predicted"/>
<sequence>MGDDERKIDAFFSDQERWHEELLALRKILLDCGLVETFKWSSPCYTVDDGNVALLWGFKDAATLGFFKGVLLKDPEKILIAPGENSRSSRILRFTDTAQIAGQEKTIRAFVSEAMELERAAAKVDMPKDDLDYPEELVSALEEDPELQAAFEGLTPGRRRGYVLHFSQAKQSQTRRARIDKHRSRILAGKGMHDR</sequence>
<dbReference type="SUPFAM" id="SSF159888">
    <property type="entry name" value="YdhG-like"/>
    <property type="match status" value="1"/>
</dbReference>